<keyword evidence="3" id="KW-1185">Reference proteome</keyword>
<gene>
    <name evidence="2" type="ORF">K470DRAFT_223788</name>
</gene>
<evidence type="ECO:0008006" key="4">
    <source>
        <dbReference type="Google" id="ProtNLM"/>
    </source>
</evidence>
<dbReference type="OrthoDB" id="20105at2759"/>
<protein>
    <recommendedName>
        <fullName evidence="4">UBZ4-type domain-containing protein</fullName>
    </recommendedName>
</protein>
<dbReference type="EMBL" id="MU006057">
    <property type="protein sequence ID" value="KAF2857221.1"/>
    <property type="molecule type" value="Genomic_DNA"/>
</dbReference>
<evidence type="ECO:0000313" key="2">
    <source>
        <dbReference type="EMBL" id="KAF2857221.1"/>
    </source>
</evidence>
<proteinExistence type="predicted"/>
<accession>A0A6A7BPD3</accession>
<reference evidence="2" key="1">
    <citation type="journal article" date="2020" name="Stud. Mycol.">
        <title>101 Dothideomycetes genomes: a test case for predicting lifestyles and emergence of pathogens.</title>
        <authorList>
            <person name="Haridas S."/>
            <person name="Albert R."/>
            <person name="Binder M."/>
            <person name="Bloem J."/>
            <person name="Labutti K."/>
            <person name="Salamov A."/>
            <person name="Andreopoulos B."/>
            <person name="Baker S."/>
            <person name="Barry K."/>
            <person name="Bills G."/>
            <person name="Bluhm B."/>
            <person name="Cannon C."/>
            <person name="Castanera R."/>
            <person name="Culley D."/>
            <person name="Daum C."/>
            <person name="Ezra D."/>
            <person name="Gonzalez J."/>
            <person name="Henrissat B."/>
            <person name="Kuo A."/>
            <person name="Liang C."/>
            <person name="Lipzen A."/>
            <person name="Lutzoni F."/>
            <person name="Magnuson J."/>
            <person name="Mondo S."/>
            <person name="Nolan M."/>
            <person name="Ohm R."/>
            <person name="Pangilinan J."/>
            <person name="Park H.-J."/>
            <person name="Ramirez L."/>
            <person name="Alfaro M."/>
            <person name="Sun H."/>
            <person name="Tritt A."/>
            <person name="Yoshinaga Y."/>
            <person name="Zwiers L.-H."/>
            <person name="Turgeon B."/>
            <person name="Goodwin S."/>
            <person name="Spatafora J."/>
            <person name="Crous P."/>
            <person name="Grigoriev I."/>
        </authorList>
    </citation>
    <scope>NUCLEOTIDE SEQUENCE</scope>
    <source>
        <strain evidence="2">CBS 480.64</strain>
    </source>
</reference>
<dbReference type="NCBIfam" id="TIGR03833">
    <property type="entry name" value="YwbE family protein"/>
    <property type="match status" value="1"/>
</dbReference>
<dbReference type="Pfam" id="PF09962">
    <property type="entry name" value="DUF2196"/>
    <property type="match status" value="1"/>
</dbReference>
<sequence>MNRPRNRQPRRNGNSNTVGARHGDRTPIRHPASPAPIQPPTISQVLPGRHVSIILKCDQLTGRQVQGIVQDVLTRGNHPRGIKVRLRDGRVGRVQGMVDTSTNSSADNTLVAGPSDSPVNRARAGRIESDVRDYYDLDHSRPPERSLADFFPTTGKTGTEEDVVVACPVCLTFKGDEYAVARHVEEHFE</sequence>
<dbReference type="PANTHER" id="PTHR40069:SF1">
    <property type="entry name" value="YWBE PROTEIN"/>
    <property type="match status" value="1"/>
</dbReference>
<dbReference type="AlphaFoldDB" id="A0A6A7BPD3"/>
<feature type="region of interest" description="Disordered" evidence="1">
    <location>
        <begin position="1"/>
        <end position="41"/>
    </location>
</feature>
<dbReference type="PANTHER" id="PTHR40069">
    <property type="entry name" value="YWBE PROTEIN"/>
    <property type="match status" value="1"/>
</dbReference>
<name>A0A6A7BPD3_9PEZI</name>
<organism evidence="2 3">
    <name type="scientific">Piedraia hortae CBS 480.64</name>
    <dbReference type="NCBI Taxonomy" id="1314780"/>
    <lineage>
        <taxon>Eukaryota</taxon>
        <taxon>Fungi</taxon>
        <taxon>Dikarya</taxon>
        <taxon>Ascomycota</taxon>
        <taxon>Pezizomycotina</taxon>
        <taxon>Dothideomycetes</taxon>
        <taxon>Dothideomycetidae</taxon>
        <taxon>Capnodiales</taxon>
        <taxon>Piedraiaceae</taxon>
        <taxon>Piedraia</taxon>
    </lineage>
</organism>
<evidence type="ECO:0000256" key="1">
    <source>
        <dbReference type="SAM" id="MobiDB-lite"/>
    </source>
</evidence>
<evidence type="ECO:0000313" key="3">
    <source>
        <dbReference type="Proteomes" id="UP000799421"/>
    </source>
</evidence>
<dbReference type="Proteomes" id="UP000799421">
    <property type="component" value="Unassembled WGS sequence"/>
</dbReference>
<feature type="region of interest" description="Disordered" evidence="1">
    <location>
        <begin position="102"/>
        <end position="121"/>
    </location>
</feature>
<dbReference type="InterPro" id="IPR019240">
    <property type="entry name" value="DUF2196"/>
</dbReference>
<feature type="compositionally biased region" description="Basic residues" evidence="1">
    <location>
        <begin position="1"/>
        <end position="10"/>
    </location>
</feature>